<reference evidence="1" key="2">
    <citation type="submission" date="2020-09" db="EMBL/GenBank/DDBJ databases">
        <authorList>
            <person name="Sun Q."/>
            <person name="Ohkuma M."/>
        </authorList>
    </citation>
    <scope>NUCLEOTIDE SEQUENCE</scope>
    <source>
        <strain evidence="1">JCM 4386</strain>
    </source>
</reference>
<organism evidence="1 2">
    <name type="scientific">Streptomyces humidus</name>
    <dbReference type="NCBI Taxonomy" id="52259"/>
    <lineage>
        <taxon>Bacteria</taxon>
        <taxon>Bacillati</taxon>
        <taxon>Actinomycetota</taxon>
        <taxon>Actinomycetes</taxon>
        <taxon>Kitasatosporales</taxon>
        <taxon>Streptomycetaceae</taxon>
        <taxon>Streptomyces</taxon>
    </lineage>
</organism>
<evidence type="ECO:0000313" key="2">
    <source>
        <dbReference type="Proteomes" id="UP000606194"/>
    </source>
</evidence>
<protein>
    <submittedName>
        <fullName evidence="1">Uncharacterized protein</fullName>
    </submittedName>
</protein>
<gene>
    <name evidence="1" type="ORF">GCM10010269_04450</name>
</gene>
<dbReference type="AlphaFoldDB" id="A0A918FQY4"/>
<keyword evidence="2" id="KW-1185">Reference proteome</keyword>
<dbReference type="EMBL" id="BMTL01000002">
    <property type="protein sequence ID" value="GGR68819.1"/>
    <property type="molecule type" value="Genomic_DNA"/>
</dbReference>
<accession>A0A918FQY4</accession>
<name>A0A918FQY4_9ACTN</name>
<sequence>MSGTASGPESERFRAGTEVAAGLAQSVGGGACKALHGNRVQGVEPAEQDALAPENRVLAACAADRVGLPFTGAGPTAPVSVGPAVRTMCPTPGAVAAR</sequence>
<dbReference type="Proteomes" id="UP000606194">
    <property type="component" value="Unassembled WGS sequence"/>
</dbReference>
<evidence type="ECO:0000313" key="1">
    <source>
        <dbReference type="EMBL" id="GGR68819.1"/>
    </source>
</evidence>
<proteinExistence type="predicted"/>
<comment type="caution">
    <text evidence="1">The sequence shown here is derived from an EMBL/GenBank/DDBJ whole genome shotgun (WGS) entry which is preliminary data.</text>
</comment>
<reference evidence="1" key="1">
    <citation type="journal article" date="2014" name="Int. J. Syst. Evol. Microbiol.">
        <title>Complete genome sequence of Corynebacterium casei LMG S-19264T (=DSM 44701T), isolated from a smear-ripened cheese.</title>
        <authorList>
            <consortium name="US DOE Joint Genome Institute (JGI-PGF)"/>
            <person name="Walter F."/>
            <person name="Albersmeier A."/>
            <person name="Kalinowski J."/>
            <person name="Ruckert C."/>
        </authorList>
    </citation>
    <scope>NUCLEOTIDE SEQUENCE</scope>
    <source>
        <strain evidence="1">JCM 4386</strain>
    </source>
</reference>